<accession>A0A5K7XEG6</accession>
<dbReference type="EMBL" id="AP021861">
    <property type="protein sequence ID" value="BBO35190.1"/>
    <property type="molecule type" value="Genomic_DNA"/>
</dbReference>
<evidence type="ECO:0000256" key="1">
    <source>
        <dbReference type="ARBA" id="ARBA00023239"/>
    </source>
</evidence>
<evidence type="ECO:0000259" key="2">
    <source>
        <dbReference type="Pfam" id="PF04909"/>
    </source>
</evidence>
<dbReference type="PANTHER" id="PTHR21240">
    <property type="entry name" value="2-AMINO-3-CARBOXYLMUCONATE-6-SEMIALDEHYDE DECARBOXYLASE"/>
    <property type="match status" value="1"/>
</dbReference>
<keyword evidence="1" id="KW-0456">Lyase</keyword>
<dbReference type="RefSeq" id="WP_198421787.1">
    <property type="nucleotide sequence ID" value="NZ_AP021861.1"/>
</dbReference>
<dbReference type="AlphaFoldDB" id="A0A5K7XEG6"/>
<dbReference type="InterPro" id="IPR032466">
    <property type="entry name" value="Metal_Hydrolase"/>
</dbReference>
<reference evidence="4" key="1">
    <citation type="submission" date="2019-10" db="EMBL/GenBank/DDBJ databases">
        <title>Lacipirellula parvula gen. nov., sp. nov., representing a lineage of planctomycetes widespread in freshwater anoxic habitats, and description of the family Lacipirellulaceae.</title>
        <authorList>
            <person name="Dedysh S.N."/>
            <person name="Kulichevskaya I.S."/>
            <person name="Beletsky A.V."/>
            <person name="Rakitin A.L."/>
            <person name="Mardanov A.V."/>
            <person name="Ivanova A.A."/>
            <person name="Saltykova V.X."/>
            <person name="Rijpstra W.I.C."/>
            <person name="Sinninghe Damste J.S."/>
            <person name="Ravin N.V."/>
        </authorList>
    </citation>
    <scope>NUCLEOTIDE SEQUENCE [LARGE SCALE GENOMIC DNA]</scope>
    <source>
        <strain evidence="4">PX69</strain>
    </source>
</reference>
<dbReference type="InterPro" id="IPR006680">
    <property type="entry name" value="Amidohydro-rel"/>
</dbReference>
<dbReference type="Pfam" id="PF04909">
    <property type="entry name" value="Amidohydro_2"/>
    <property type="match status" value="1"/>
</dbReference>
<sequence>MTRASRIIDAHAMLGDETYLALDAVELLRRMDAAGVEIAIARPMGAGLVVDHRAGNDLTLSASPRIRGLATINPWWGRAGLEELARCRDLGAVGLYLDPLRQGFFPTEPVAFPVYERAAEYDWPIMFRTGTYVFADVLAVVEIARKFPTVNFIAGFGGYADMWFEIGAAIGNVPNLYLDASMLWSDGILEIINQHGAERVLFGSAEPRSRYEVSLRTLDRLELSAETREAIYHGNASRLFKV</sequence>
<organism evidence="3 4">
    <name type="scientific">Lacipirellula parvula</name>
    <dbReference type="NCBI Taxonomy" id="2650471"/>
    <lineage>
        <taxon>Bacteria</taxon>
        <taxon>Pseudomonadati</taxon>
        <taxon>Planctomycetota</taxon>
        <taxon>Planctomycetia</taxon>
        <taxon>Pirellulales</taxon>
        <taxon>Lacipirellulaceae</taxon>
        <taxon>Lacipirellula</taxon>
    </lineage>
</organism>
<dbReference type="KEGG" id="lpav:PLANPX_4802"/>
<dbReference type="SUPFAM" id="SSF51556">
    <property type="entry name" value="Metallo-dependent hydrolases"/>
    <property type="match status" value="1"/>
</dbReference>
<dbReference type="Gene3D" id="3.20.20.140">
    <property type="entry name" value="Metal-dependent hydrolases"/>
    <property type="match status" value="1"/>
</dbReference>
<evidence type="ECO:0000313" key="3">
    <source>
        <dbReference type="EMBL" id="BBO35190.1"/>
    </source>
</evidence>
<protein>
    <recommendedName>
        <fullName evidence="2">Amidohydrolase-related domain-containing protein</fullName>
    </recommendedName>
</protein>
<keyword evidence="4" id="KW-1185">Reference proteome</keyword>
<gene>
    <name evidence="3" type="ORF">PLANPX_4802</name>
</gene>
<dbReference type="Proteomes" id="UP000326837">
    <property type="component" value="Chromosome"/>
</dbReference>
<dbReference type="InterPro" id="IPR032465">
    <property type="entry name" value="ACMSD"/>
</dbReference>
<name>A0A5K7XEG6_9BACT</name>
<proteinExistence type="predicted"/>
<evidence type="ECO:0000313" key="4">
    <source>
        <dbReference type="Proteomes" id="UP000326837"/>
    </source>
</evidence>
<dbReference type="GO" id="GO:0016831">
    <property type="term" value="F:carboxy-lyase activity"/>
    <property type="evidence" value="ECO:0007669"/>
    <property type="project" value="InterPro"/>
</dbReference>
<dbReference type="GO" id="GO:0016787">
    <property type="term" value="F:hydrolase activity"/>
    <property type="evidence" value="ECO:0007669"/>
    <property type="project" value="InterPro"/>
</dbReference>
<feature type="domain" description="Amidohydrolase-related" evidence="2">
    <location>
        <begin position="57"/>
        <end position="241"/>
    </location>
</feature>